<sequence>MKNQKFKKFVNLVLEPIAFGLLALLFIIPSITVINLEPITKALKQLDVLGVSNSSELSINVIGGTHQIFNREKVEEVDGVYTYTTVLTRREADRYSKPILEIINKKQEEIVLEIYGSTALPTGSDITMIIEDQVYRLQSPNGDVNNQKITLVPNKKYVIFLAIESFSNVQFEEDFTLKIKEIEY</sequence>
<gene>
    <name evidence="2" type="ORF">A2400_00580</name>
</gene>
<evidence type="ECO:0000313" key="3">
    <source>
        <dbReference type="Proteomes" id="UP000177434"/>
    </source>
</evidence>
<keyword evidence="1" id="KW-0812">Transmembrane</keyword>
<evidence type="ECO:0000313" key="2">
    <source>
        <dbReference type="EMBL" id="OGC45120.1"/>
    </source>
</evidence>
<dbReference type="AlphaFoldDB" id="A0A1F4UJY1"/>
<evidence type="ECO:0000256" key="1">
    <source>
        <dbReference type="SAM" id="Phobius"/>
    </source>
</evidence>
<accession>A0A1F4UJY1</accession>
<proteinExistence type="predicted"/>
<keyword evidence="1" id="KW-1133">Transmembrane helix</keyword>
<name>A0A1F4UJY1_9BACT</name>
<dbReference type="EMBL" id="MEUN01000024">
    <property type="protein sequence ID" value="OGC45120.1"/>
    <property type="molecule type" value="Genomic_DNA"/>
</dbReference>
<dbReference type="Proteomes" id="UP000177434">
    <property type="component" value="Unassembled WGS sequence"/>
</dbReference>
<reference evidence="2 3" key="1">
    <citation type="journal article" date="2016" name="Nat. Commun.">
        <title>Thousands of microbial genomes shed light on interconnected biogeochemical processes in an aquifer system.</title>
        <authorList>
            <person name="Anantharaman K."/>
            <person name="Brown C.T."/>
            <person name="Hug L.A."/>
            <person name="Sharon I."/>
            <person name="Castelle C.J."/>
            <person name="Probst A.J."/>
            <person name="Thomas B.C."/>
            <person name="Singh A."/>
            <person name="Wilkins M.J."/>
            <person name="Karaoz U."/>
            <person name="Brodie E.L."/>
            <person name="Williams K.H."/>
            <person name="Hubbard S.S."/>
            <person name="Banfield J.F."/>
        </authorList>
    </citation>
    <scope>NUCLEOTIDE SEQUENCE [LARGE SCALE GENOMIC DNA]</scope>
</reference>
<comment type="caution">
    <text evidence="2">The sequence shown here is derived from an EMBL/GenBank/DDBJ whole genome shotgun (WGS) entry which is preliminary data.</text>
</comment>
<protein>
    <submittedName>
        <fullName evidence="2">Uncharacterized protein</fullName>
    </submittedName>
</protein>
<organism evidence="2 3">
    <name type="scientific">candidate division WS6 bacterium RIFOXYB1_FULL_33_14</name>
    <dbReference type="NCBI Taxonomy" id="1817896"/>
    <lineage>
        <taxon>Bacteria</taxon>
        <taxon>Candidatus Dojkabacteria</taxon>
    </lineage>
</organism>
<feature type="transmembrane region" description="Helical" evidence="1">
    <location>
        <begin position="12"/>
        <end position="34"/>
    </location>
</feature>
<keyword evidence="1" id="KW-0472">Membrane</keyword>